<evidence type="ECO:0000256" key="4">
    <source>
        <dbReference type="ARBA" id="ARBA00022989"/>
    </source>
</evidence>
<evidence type="ECO:0000256" key="3">
    <source>
        <dbReference type="ARBA" id="ARBA00022692"/>
    </source>
</evidence>
<keyword evidence="2" id="KW-1003">Cell membrane</keyword>
<evidence type="ECO:0000259" key="7">
    <source>
        <dbReference type="Pfam" id="PF02687"/>
    </source>
</evidence>
<keyword evidence="3 6" id="KW-0812">Transmembrane</keyword>
<feature type="transmembrane region" description="Helical" evidence="6">
    <location>
        <begin position="254"/>
        <end position="279"/>
    </location>
</feature>
<organism evidence="9 10">
    <name type="scientific">Candidatus Jettenia ecosi</name>
    <dbReference type="NCBI Taxonomy" id="2494326"/>
    <lineage>
        <taxon>Bacteria</taxon>
        <taxon>Pseudomonadati</taxon>
        <taxon>Planctomycetota</taxon>
        <taxon>Candidatus Brocadiia</taxon>
        <taxon>Candidatus Brocadiales</taxon>
        <taxon>Candidatus Brocadiaceae</taxon>
        <taxon>Candidatus Jettenia</taxon>
    </lineage>
</organism>
<sequence>MYMLKLIFRNAFRHKLRTCLTILGITIAILAFGILRTLVNAWYSGVEASSSARLITRNAISLVFSLPLSYKEKIRGIPGVKNVSYAIWFNGTYISEKNFIPNFAIDPKTFLELYPEYTLPEDQKVAFFRDRMAAVAGRKVAERFSWKIGDTIPLKGTNFPGTWNFILRGIYHGAEKSTDETQLFFHWDYLNESLKKTTPNRADQVGIYIIGITNPNLAPEVSEAVDKTFKNSLAETMTETEKAFQLSFVSMTEAIVTVIQLVSFMVIIIIIAVVANTMVMTARERIGEYAIMKTLGFGGWHLAILIFGESLFITMVGCTLGILLTFPSAKIFGAKIGAYFPVFHVSTNTIFLDIGAAILVSLIAAIFPTWHAVKIRVAEGLRRIG</sequence>
<feature type="domain" description="ABC3 transporter permease C-terminal" evidence="7">
    <location>
        <begin position="262"/>
        <end position="375"/>
    </location>
</feature>
<proteinExistence type="predicted"/>
<dbReference type="EMBL" id="SULG01000084">
    <property type="protein sequence ID" value="TLD40714.1"/>
    <property type="molecule type" value="Genomic_DNA"/>
</dbReference>
<dbReference type="AlphaFoldDB" id="A0A533Q7V1"/>
<reference evidence="9 10" key="1">
    <citation type="submission" date="2019-04" db="EMBL/GenBank/DDBJ databases">
        <title>Genome of a novel bacterium Candidatus Jettenia ecosi reconstructed from metagenome of an anammox bioreactor.</title>
        <authorList>
            <person name="Mardanov A.V."/>
            <person name="Beletsky A.V."/>
            <person name="Ravin N.V."/>
            <person name="Botchkova E.A."/>
            <person name="Litti Y.V."/>
            <person name="Nozhevnikova A.N."/>
        </authorList>
    </citation>
    <scope>NUCLEOTIDE SEQUENCE [LARGE SCALE GENOMIC DNA]</scope>
    <source>
        <strain evidence="9">J2</strain>
    </source>
</reference>
<keyword evidence="5 6" id="KW-0472">Membrane</keyword>
<protein>
    <submittedName>
        <fullName evidence="9">ABC-type antimicrobial peptide transport system, permease component</fullName>
    </submittedName>
</protein>
<feature type="transmembrane region" description="Helical" evidence="6">
    <location>
        <begin position="300"/>
        <end position="324"/>
    </location>
</feature>
<dbReference type="InterPro" id="IPR025857">
    <property type="entry name" value="MacB_PCD"/>
</dbReference>
<dbReference type="Pfam" id="PF12704">
    <property type="entry name" value="MacB_PCD"/>
    <property type="match status" value="1"/>
</dbReference>
<evidence type="ECO:0000256" key="6">
    <source>
        <dbReference type="SAM" id="Phobius"/>
    </source>
</evidence>
<feature type="transmembrane region" description="Helical" evidence="6">
    <location>
        <begin position="350"/>
        <end position="373"/>
    </location>
</feature>
<dbReference type="PANTHER" id="PTHR43738">
    <property type="entry name" value="ABC TRANSPORTER, MEMBRANE PROTEIN"/>
    <property type="match status" value="1"/>
</dbReference>
<dbReference type="Proteomes" id="UP000319783">
    <property type="component" value="Unassembled WGS sequence"/>
</dbReference>
<feature type="domain" description="MacB-like periplasmic core" evidence="8">
    <location>
        <begin position="18"/>
        <end position="224"/>
    </location>
</feature>
<accession>A0A533Q7V1</accession>
<dbReference type="InterPro" id="IPR003838">
    <property type="entry name" value="ABC3_permease_C"/>
</dbReference>
<evidence type="ECO:0000256" key="5">
    <source>
        <dbReference type="ARBA" id="ARBA00023136"/>
    </source>
</evidence>
<evidence type="ECO:0000259" key="8">
    <source>
        <dbReference type="Pfam" id="PF12704"/>
    </source>
</evidence>
<name>A0A533Q7V1_9BACT</name>
<comment type="caution">
    <text evidence="9">The sequence shown here is derived from an EMBL/GenBank/DDBJ whole genome shotgun (WGS) entry which is preliminary data.</text>
</comment>
<feature type="transmembrane region" description="Helical" evidence="6">
    <location>
        <begin position="20"/>
        <end position="43"/>
    </location>
</feature>
<evidence type="ECO:0000313" key="9">
    <source>
        <dbReference type="EMBL" id="TLD40714.1"/>
    </source>
</evidence>
<dbReference type="PANTHER" id="PTHR43738:SF3">
    <property type="entry name" value="ABC TRANSPORTER PERMEASE"/>
    <property type="match status" value="1"/>
</dbReference>
<dbReference type="GO" id="GO:0005886">
    <property type="term" value="C:plasma membrane"/>
    <property type="evidence" value="ECO:0007669"/>
    <property type="project" value="UniProtKB-SubCell"/>
</dbReference>
<evidence type="ECO:0000256" key="2">
    <source>
        <dbReference type="ARBA" id="ARBA00022475"/>
    </source>
</evidence>
<evidence type="ECO:0000256" key="1">
    <source>
        <dbReference type="ARBA" id="ARBA00004651"/>
    </source>
</evidence>
<evidence type="ECO:0000313" key="10">
    <source>
        <dbReference type="Proteomes" id="UP000319783"/>
    </source>
</evidence>
<comment type="subcellular location">
    <subcellularLocation>
        <location evidence="1">Cell membrane</location>
        <topology evidence="1">Multi-pass membrane protein</topology>
    </subcellularLocation>
</comment>
<dbReference type="Pfam" id="PF02687">
    <property type="entry name" value="FtsX"/>
    <property type="match status" value="1"/>
</dbReference>
<gene>
    <name evidence="9" type="ORF">JETT_3007</name>
</gene>
<keyword evidence="4 6" id="KW-1133">Transmembrane helix</keyword>
<dbReference type="InterPro" id="IPR051125">
    <property type="entry name" value="ABC-4/HrtB_transporter"/>
</dbReference>